<dbReference type="PANTHER" id="PTHR43586">
    <property type="entry name" value="CYSTEINE DESULFURASE"/>
    <property type="match status" value="1"/>
</dbReference>
<dbReference type="RefSeq" id="WP_231481116.1">
    <property type="nucleotide sequence ID" value="NZ_BAAAZO010000009.1"/>
</dbReference>
<evidence type="ECO:0000256" key="2">
    <source>
        <dbReference type="ARBA" id="ARBA00022898"/>
    </source>
</evidence>
<gene>
    <name evidence="6" type="ORF">GCM10022223_44150</name>
</gene>
<proteinExistence type="inferred from homology"/>
<evidence type="ECO:0000256" key="3">
    <source>
        <dbReference type="RuleBase" id="RU004075"/>
    </source>
</evidence>
<comment type="caution">
    <text evidence="6">The sequence shown here is derived from an EMBL/GenBank/DDBJ whole genome shotgun (WGS) entry which is preliminary data.</text>
</comment>
<dbReference type="InterPro" id="IPR000192">
    <property type="entry name" value="Aminotrans_V_dom"/>
</dbReference>
<dbReference type="Gene3D" id="3.40.640.10">
    <property type="entry name" value="Type I PLP-dependent aspartate aminotransferase-like (Major domain)"/>
    <property type="match status" value="1"/>
</dbReference>
<dbReference type="Proteomes" id="UP001501074">
    <property type="component" value="Unassembled WGS sequence"/>
</dbReference>
<protein>
    <submittedName>
        <fullName evidence="6">Aminotransferase class V-fold PLP-dependent enzyme</fullName>
    </submittedName>
</protein>
<sequence length="411" mass="42954">MESSLEAGPSVLQVHGPGIDVAAERARTPGATLAHHFNAAGAALPTASVVQAVVDHLRLEEQRGGYEAAHQVLDRVEAVYDDAARLIGATPGEIALFDSASTGLRTIIDALRLESRQRLLVSRSTYVSHALHLMSLGREHDIELVIVPNGPSGAVDLTALDAELAAGGPAVVCVAHIPTSSGLVEPVAEIGTLTKRYGARYVLDATQSVGHVAVDVAAVGCDALVTTGRKFLRAPRGTGFAYVSNELTASLAPTAPDVRGAVWTSSTSWELKDSARRFETWEASIAGRVGLGVALAEALERGGRPTETCLRAVADQLRAALGQIPRVTVQDPPASPSAIVTFTVDGQAPRRVNELLALRNVRTVSVPASHAQWDLGSRGVEAVVRASAHVYNDESDVAALVAAVTEIAGEN</sequence>
<dbReference type="SUPFAM" id="SSF53383">
    <property type="entry name" value="PLP-dependent transferases"/>
    <property type="match status" value="1"/>
</dbReference>
<dbReference type="InterPro" id="IPR015421">
    <property type="entry name" value="PyrdxlP-dep_Trfase_major"/>
</dbReference>
<name>A0ABP6ZZ92_9ACTN</name>
<reference evidence="7" key="1">
    <citation type="journal article" date="2019" name="Int. J. Syst. Evol. Microbiol.">
        <title>The Global Catalogue of Microorganisms (GCM) 10K type strain sequencing project: providing services to taxonomists for standard genome sequencing and annotation.</title>
        <authorList>
            <consortium name="The Broad Institute Genomics Platform"/>
            <consortium name="The Broad Institute Genome Sequencing Center for Infectious Disease"/>
            <person name="Wu L."/>
            <person name="Ma J."/>
        </authorList>
    </citation>
    <scope>NUCLEOTIDE SEQUENCE [LARGE SCALE GENOMIC DNA]</scope>
    <source>
        <strain evidence="7">JCM 16902</strain>
    </source>
</reference>
<dbReference type="InterPro" id="IPR020578">
    <property type="entry name" value="Aminotrans_V_PyrdxlP_BS"/>
</dbReference>
<keyword evidence="7" id="KW-1185">Reference proteome</keyword>
<dbReference type="Pfam" id="PF00266">
    <property type="entry name" value="Aminotran_5"/>
    <property type="match status" value="1"/>
</dbReference>
<dbReference type="PANTHER" id="PTHR43586:SF24">
    <property type="entry name" value="BLR4730 PROTEIN"/>
    <property type="match status" value="1"/>
</dbReference>
<dbReference type="GO" id="GO:0008483">
    <property type="term" value="F:transaminase activity"/>
    <property type="evidence" value="ECO:0007669"/>
    <property type="project" value="UniProtKB-KW"/>
</dbReference>
<keyword evidence="2" id="KW-0663">Pyridoxal phosphate</keyword>
<evidence type="ECO:0000256" key="1">
    <source>
        <dbReference type="ARBA" id="ARBA00001933"/>
    </source>
</evidence>
<dbReference type="EMBL" id="BAAAZO010000009">
    <property type="protein sequence ID" value="GAA3622393.1"/>
    <property type="molecule type" value="Genomic_DNA"/>
</dbReference>
<keyword evidence="6" id="KW-0808">Transferase</keyword>
<dbReference type="PROSITE" id="PS00595">
    <property type="entry name" value="AA_TRANSFER_CLASS_5"/>
    <property type="match status" value="1"/>
</dbReference>
<accession>A0ABP6ZZ92</accession>
<evidence type="ECO:0000313" key="6">
    <source>
        <dbReference type="EMBL" id="GAA3622393.1"/>
    </source>
</evidence>
<dbReference type="InterPro" id="IPR015422">
    <property type="entry name" value="PyrdxlP-dep_Trfase_small"/>
</dbReference>
<dbReference type="Gene3D" id="3.90.1150.10">
    <property type="entry name" value="Aspartate Aminotransferase, domain 1"/>
    <property type="match status" value="1"/>
</dbReference>
<comment type="cofactor">
    <cofactor evidence="1 4">
        <name>pyridoxal 5'-phosphate</name>
        <dbReference type="ChEBI" id="CHEBI:597326"/>
    </cofactor>
</comment>
<comment type="similarity">
    <text evidence="3">Belongs to the class-V pyridoxal-phosphate-dependent aminotransferase family.</text>
</comment>
<feature type="domain" description="Aminotransferase class V" evidence="5">
    <location>
        <begin position="38"/>
        <end position="400"/>
    </location>
</feature>
<keyword evidence="6" id="KW-0032">Aminotransferase</keyword>
<evidence type="ECO:0000313" key="7">
    <source>
        <dbReference type="Proteomes" id="UP001501074"/>
    </source>
</evidence>
<evidence type="ECO:0000259" key="5">
    <source>
        <dbReference type="Pfam" id="PF00266"/>
    </source>
</evidence>
<evidence type="ECO:0000256" key="4">
    <source>
        <dbReference type="RuleBase" id="RU004504"/>
    </source>
</evidence>
<dbReference type="InterPro" id="IPR015424">
    <property type="entry name" value="PyrdxlP-dep_Trfase"/>
</dbReference>
<organism evidence="6 7">
    <name type="scientific">Kineosporia mesophila</name>
    <dbReference type="NCBI Taxonomy" id="566012"/>
    <lineage>
        <taxon>Bacteria</taxon>
        <taxon>Bacillati</taxon>
        <taxon>Actinomycetota</taxon>
        <taxon>Actinomycetes</taxon>
        <taxon>Kineosporiales</taxon>
        <taxon>Kineosporiaceae</taxon>
        <taxon>Kineosporia</taxon>
    </lineage>
</organism>